<dbReference type="AlphaFoldDB" id="A0A117NND2"/>
<evidence type="ECO:0000256" key="1">
    <source>
        <dbReference type="SAM" id="SignalP"/>
    </source>
</evidence>
<accession>A0A117NND2</accession>
<feature type="signal peptide" evidence="1">
    <location>
        <begin position="1"/>
        <end position="24"/>
    </location>
</feature>
<keyword evidence="3" id="KW-1185">Reference proteome</keyword>
<evidence type="ECO:0000313" key="2">
    <source>
        <dbReference type="EMBL" id="KUM60633.1"/>
    </source>
</evidence>
<evidence type="ECO:0000313" key="3">
    <source>
        <dbReference type="Proteomes" id="UP000055045"/>
    </source>
</evidence>
<organism evidence="2 3">
    <name type="scientific">Penicillium freii</name>
    <dbReference type="NCBI Taxonomy" id="48697"/>
    <lineage>
        <taxon>Eukaryota</taxon>
        <taxon>Fungi</taxon>
        <taxon>Dikarya</taxon>
        <taxon>Ascomycota</taxon>
        <taxon>Pezizomycotina</taxon>
        <taxon>Eurotiomycetes</taxon>
        <taxon>Eurotiomycetidae</taxon>
        <taxon>Eurotiales</taxon>
        <taxon>Aspergillaceae</taxon>
        <taxon>Penicillium</taxon>
    </lineage>
</organism>
<dbReference type="EMBL" id="LLXE01000166">
    <property type="protein sequence ID" value="KUM60633.1"/>
    <property type="molecule type" value="Genomic_DNA"/>
</dbReference>
<gene>
    <name evidence="2" type="ORF">ACN42_g6476</name>
</gene>
<comment type="caution">
    <text evidence="2">The sequence shown here is derived from an EMBL/GenBank/DDBJ whole genome shotgun (WGS) entry which is preliminary data.</text>
</comment>
<dbReference type="Gene3D" id="3.40.50.1460">
    <property type="match status" value="1"/>
</dbReference>
<reference evidence="2 3" key="1">
    <citation type="submission" date="2015-10" db="EMBL/GenBank/DDBJ databases">
        <title>Genome sequencing of Penicillium freii.</title>
        <authorList>
            <person name="Nguyen H.D."/>
            <person name="Visagie C.M."/>
            <person name="Seifert K.A."/>
        </authorList>
    </citation>
    <scope>NUCLEOTIDE SEQUENCE [LARGE SCALE GENOMIC DNA]</scope>
    <source>
        <strain evidence="2 3">DAOM 242723</strain>
    </source>
</reference>
<dbReference type="Proteomes" id="UP000055045">
    <property type="component" value="Unassembled WGS sequence"/>
</dbReference>
<name>A0A117NND2_PENFR</name>
<protein>
    <submittedName>
        <fullName evidence="2">Uncharacterized protein</fullName>
    </submittedName>
</protein>
<sequence>MPASRHHSFTLVVFCGGILDASLATDFVMVSKKFMADGLDPTCLSGTHLRLITDITGPFLFGRDDLGPRSQIYDSSEAANPFYHIAGPGGLKREILNWVRNVSTRVATGDRIIIIFMAHGHHGSDIILNSQIGTEYLTRAEVTTALATLPQGIRVLLVNEACYSGLWATIAADTGSGRDVVVETAASIGEQSYNYRSASGRYRLSLFAAAFIEELTTHPEGRIGQHYTRIREEMRHVSPNQDSCTPLLVPSSRSLWSHNISHFVLTPNIATAIANLPSDESRHQLLLQSRSRARTFWARHRSIRSLGQGHANDASEGSDMELGLIYSYLDDLGSAAAGQNRCTLATGCHLVIDGRVGEEMKHRIVNTIAWQDTQMLRVCELVSLLVDEALISPPLDQKACNELAKKDYEARAGLASRVHNIPGVNEMAIPPDNDDRYVHIVFDDACGMLVDAVFCEQVLNPMAFDMGKIEATIAAFLQRSPAV</sequence>
<feature type="chain" id="PRO_5007152187" evidence="1">
    <location>
        <begin position="25"/>
        <end position="483"/>
    </location>
</feature>
<proteinExistence type="predicted"/>
<keyword evidence="1" id="KW-0732">Signal</keyword>